<accession>A0A7J7NYG2</accession>
<proteinExistence type="predicted"/>
<protein>
    <submittedName>
        <fullName evidence="1">Uncharacterized protein</fullName>
    </submittedName>
</protein>
<reference evidence="1 2" key="1">
    <citation type="journal article" date="2020" name="IScience">
        <title>Genome Sequencing of the Endangered Kingdonia uniflora (Circaeasteraceae, Ranunculales) Reveals Potential Mechanisms of Evolutionary Specialization.</title>
        <authorList>
            <person name="Sun Y."/>
            <person name="Deng T."/>
            <person name="Zhang A."/>
            <person name="Moore M.J."/>
            <person name="Landis J.B."/>
            <person name="Lin N."/>
            <person name="Zhang H."/>
            <person name="Zhang X."/>
            <person name="Huang J."/>
            <person name="Zhang X."/>
            <person name="Sun H."/>
            <person name="Wang H."/>
        </authorList>
    </citation>
    <scope>NUCLEOTIDE SEQUENCE [LARGE SCALE GENOMIC DNA]</scope>
    <source>
        <strain evidence="1">TB1705</strain>
        <tissue evidence="1">Leaf</tissue>
    </source>
</reference>
<dbReference type="Proteomes" id="UP000541444">
    <property type="component" value="Unassembled WGS sequence"/>
</dbReference>
<evidence type="ECO:0000313" key="1">
    <source>
        <dbReference type="EMBL" id="KAF6172236.1"/>
    </source>
</evidence>
<dbReference type="AlphaFoldDB" id="A0A7J7NYG2"/>
<organism evidence="1 2">
    <name type="scientific">Kingdonia uniflora</name>
    <dbReference type="NCBI Taxonomy" id="39325"/>
    <lineage>
        <taxon>Eukaryota</taxon>
        <taxon>Viridiplantae</taxon>
        <taxon>Streptophyta</taxon>
        <taxon>Embryophyta</taxon>
        <taxon>Tracheophyta</taxon>
        <taxon>Spermatophyta</taxon>
        <taxon>Magnoliopsida</taxon>
        <taxon>Ranunculales</taxon>
        <taxon>Circaeasteraceae</taxon>
        <taxon>Kingdonia</taxon>
    </lineage>
</organism>
<feature type="non-terminal residue" evidence="1">
    <location>
        <position position="53"/>
    </location>
</feature>
<name>A0A7J7NYG2_9MAGN</name>
<dbReference type="EMBL" id="JACGCM010000440">
    <property type="protein sequence ID" value="KAF6172236.1"/>
    <property type="molecule type" value="Genomic_DNA"/>
</dbReference>
<sequence length="53" mass="6083">WSLSYSDRDVCNKCRRQETRAVILDSNHVAWPTLGDSASYVSINMREGKPRRG</sequence>
<comment type="caution">
    <text evidence="1">The sequence shown here is derived from an EMBL/GenBank/DDBJ whole genome shotgun (WGS) entry which is preliminary data.</text>
</comment>
<keyword evidence="2" id="KW-1185">Reference proteome</keyword>
<gene>
    <name evidence="1" type="ORF">GIB67_024858</name>
</gene>
<evidence type="ECO:0000313" key="2">
    <source>
        <dbReference type="Proteomes" id="UP000541444"/>
    </source>
</evidence>